<evidence type="ECO:0000313" key="1">
    <source>
        <dbReference type="EMBL" id="SFG38037.1"/>
    </source>
</evidence>
<gene>
    <name evidence="1" type="ORF">SAMN02982927_01537</name>
</gene>
<dbReference type="GO" id="GO:0043937">
    <property type="term" value="P:regulation of sporulation"/>
    <property type="evidence" value="ECO:0007669"/>
    <property type="project" value="InterPro"/>
</dbReference>
<dbReference type="InterPro" id="IPR018540">
    <property type="entry name" value="Spo0E-like"/>
</dbReference>
<dbReference type="PANTHER" id="PTHR41263">
    <property type="entry name" value="ASPARTYL-PHOSPHATE PHOSPHATASE YISI"/>
    <property type="match status" value="1"/>
</dbReference>
<dbReference type="OrthoDB" id="2973859at2"/>
<dbReference type="Proteomes" id="UP000198752">
    <property type="component" value="Unassembled WGS sequence"/>
</dbReference>
<keyword evidence="2" id="KW-1185">Reference proteome</keyword>
<dbReference type="Pfam" id="PF09388">
    <property type="entry name" value="SpoOE-like"/>
    <property type="match status" value="1"/>
</dbReference>
<organism evidence="1 2">
    <name type="scientific">Sporolactobacillus nakayamae</name>
    <dbReference type="NCBI Taxonomy" id="269670"/>
    <lineage>
        <taxon>Bacteria</taxon>
        <taxon>Bacillati</taxon>
        <taxon>Bacillota</taxon>
        <taxon>Bacilli</taxon>
        <taxon>Bacillales</taxon>
        <taxon>Sporolactobacillaceae</taxon>
        <taxon>Sporolactobacillus</taxon>
    </lineage>
</organism>
<dbReference type="PANTHER" id="PTHR41263:SF1">
    <property type="entry name" value="ASPARTYL-PHOSPHATE PHOSPHATASE YISI"/>
    <property type="match status" value="1"/>
</dbReference>
<protein>
    <submittedName>
        <fullName evidence="1">Spo0E like sporulation regulatory protein</fullName>
    </submittedName>
</protein>
<reference evidence="2" key="1">
    <citation type="submission" date="2016-10" db="EMBL/GenBank/DDBJ databases">
        <authorList>
            <person name="Varghese N."/>
            <person name="Submissions S."/>
        </authorList>
    </citation>
    <scope>NUCLEOTIDE SEQUENCE [LARGE SCALE GENOMIC DNA]</scope>
    <source>
        <strain evidence="2">ATCC 700379</strain>
    </source>
</reference>
<dbReference type="Gene3D" id="4.10.280.10">
    <property type="entry name" value="Helix-loop-helix DNA-binding domain"/>
    <property type="match status" value="1"/>
</dbReference>
<dbReference type="InterPro" id="IPR037208">
    <property type="entry name" value="Spo0E-like_sf"/>
</dbReference>
<dbReference type="RefSeq" id="WP_093671664.1">
    <property type="nucleotide sequence ID" value="NZ_FOOY01000009.1"/>
</dbReference>
<dbReference type="SUPFAM" id="SSF140500">
    <property type="entry name" value="BAS1536-like"/>
    <property type="match status" value="1"/>
</dbReference>
<dbReference type="EMBL" id="FOOY01000009">
    <property type="protein sequence ID" value="SFG38037.1"/>
    <property type="molecule type" value="Genomic_DNA"/>
</dbReference>
<dbReference type="AlphaFoldDB" id="A0A1I2RHC8"/>
<dbReference type="GO" id="GO:0046983">
    <property type="term" value="F:protein dimerization activity"/>
    <property type="evidence" value="ECO:0007669"/>
    <property type="project" value="InterPro"/>
</dbReference>
<sequence length="69" mass="7930">MSEFPAVCISQEISTVYSKNIEKKRQELLNTAKRYGLYAEQTLRCSQELDLLIIEVQEKHSPSLESAQI</sequence>
<dbReference type="InterPro" id="IPR053028">
    <property type="entry name" value="Spo0E-like_phosphatase"/>
</dbReference>
<name>A0A1I2RHC8_9BACL</name>
<accession>A0A1I2RHC8</accession>
<evidence type="ECO:0000313" key="2">
    <source>
        <dbReference type="Proteomes" id="UP000198752"/>
    </source>
</evidence>
<proteinExistence type="predicted"/>
<dbReference type="InterPro" id="IPR036638">
    <property type="entry name" value="HLH_DNA-bd_sf"/>
</dbReference>
<dbReference type="STRING" id="269670.SAMN02982927_01537"/>